<dbReference type="Pfam" id="PF01323">
    <property type="entry name" value="DSBA"/>
    <property type="match status" value="1"/>
</dbReference>
<accession>A0A382Q5I7</accession>
<gene>
    <name evidence="2" type="ORF">METZ01_LOCUS332345</name>
</gene>
<evidence type="ECO:0000259" key="1">
    <source>
        <dbReference type="Pfam" id="PF01323"/>
    </source>
</evidence>
<dbReference type="GO" id="GO:0016491">
    <property type="term" value="F:oxidoreductase activity"/>
    <property type="evidence" value="ECO:0007669"/>
    <property type="project" value="InterPro"/>
</dbReference>
<reference evidence="2" key="1">
    <citation type="submission" date="2018-05" db="EMBL/GenBank/DDBJ databases">
        <authorList>
            <person name="Lanie J.A."/>
            <person name="Ng W.-L."/>
            <person name="Kazmierczak K.M."/>
            <person name="Andrzejewski T.M."/>
            <person name="Davidsen T.M."/>
            <person name="Wayne K.J."/>
            <person name="Tettelin H."/>
            <person name="Glass J.I."/>
            <person name="Rusch D."/>
            <person name="Podicherti R."/>
            <person name="Tsui H.-C.T."/>
            <person name="Winkler M.E."/>
        </authorList>
    </citation>
    <scope>NUCLEOTIDE SEQUENCE</scope>
</reference>
<protein>
    <recommendedName>
        <fullName evidence="1">DSBA-like thioredoxin domain-containing protein</fullName>
    </recommendedName>
</protein>
<sequence length="83" mass="8907">MAARGSLDKEQIMGIAAQSGLDVKKLAMDMETPQVQAQVDANRELAANLNIRGTPTFVIGDQILPGAIDIDALRQIIEMMRAG</sequence>
<dbReference type="InterPro" id="IPR001853">
    <property type="entry name" value="DSBA-like_thioredoxin_dom"/>
</dbReference>
<dbReference type="EMBL" id="UINC01111345">
    <property type="protein sequence ID" value="SVC79491.1"/>
    <property type="molecule type" value="Genomic_DNA"/>
</dbReference>
<dbReference type="Gene3D" id="3.40.30.10">
    <property type="entry name" value="Glutaredoxin"/>
    <property type="match status" value="1"/>
</dbReference>
<feature type="domain" description="DSBA-like thioredoxin" evidence="1">
    <location>
        <begin position="8"/>
        <end position="77"/>
    </location>
</feature>
<dbReference type="SUPFAM" id="SSF52833">
    <property type="entry name" value="Thioredoxin-like"/>
    <property type="match status" value="1"/>
</dbReference>
<dbReference type="AlphaFoldDB" id="A0A382Q5I7"/>
<proteinExistence type="predicted"/>
<name>A0A382Q5I7_9ZZZZ</name>
<evidence type="ECO:0000313" key="2">
    <source>
        <dbReference type="EMBL" id="SVC79491.1"/>
    </source>
</evidence>
<dbReference type="InterPro" id="IPR036249">
    <property type="entry name" value="Thioredoxin-like_sf"/>
</dbReference>
<organism evidence="2">
    <name type="scientific">marine metagenome</name>
    <dbReference type="NCBI Taxonomy" id="408172"/>
    <lineage>
        <taxon>unclassified sequences</taxon>
        <taxon>metagenomes</taxon>
        <taxon>ecological metagenomes</taxon>
    </lineage>
</organism>